<proteinExistence type="predicted"/>
<sequence>MASGNDLHENKEFYKKTRLPTKQGILQESVETKEDNRRRDWMNSWNKDGNRTGKKRRDQKHNLWNMSEPVVNESYIEVQPKVWSDAPIIEEYESDGDNEYVSVQTKGPSPSFANKQVKTPGENVKEVSTVGGKWDTAVKSSAGCKWRTQGYFNNILSKYNGGSRDNIEFCGLKGIKREYSNVRTPQQNGIAERKNMTLIEAVFSTKQGFIDIQIRNKELKKTCHNLHIEKGEKKYKPKCGAVERTSWHFDLGYRLFYELSILLIRRIKLPFLACQQESNHNTGTIQFLDTQPLQEDDSEIPPLKDIHEDTTDVMSKAKRNIPKDFNHLGYYACFLSQQKPQNNSEALEEESWYTKWRLQKPLVKDEEASDVDVHLYRFYVRVLEENNDYTRIRSLKRKNNSKPQASRHLTSSPPYQPFSPQSNYTSGTPPTSPITTAPLSLINSNEKCLLTPKTTPRLLSSPPPAPTQPSKLTSPVTINLDPIELLFSTPPSFPSLLDVLGDLPPSTTNPSPPRPSFATIERLANKPPPIPPMNSSFPLPTPELEPTPPPLYLLHRLNSHLLRHWALTTLFLYSPMRCFMDIAKELKSWSTTSKEK</sequence>
<accession>A0ABQ5HJL4</accession>
<feature type="region of interest" description="Disordered" evidence="1">
    <location>
        <begin position="1"/>
        <end position="60"/>
    </location>
</feature>
<feature type="region of interest" description="Disordered" evidence="1">
    <location>
        <begin position="393"/>
        <end position="438"/>
    </location>
</feature>
<evidence type="ECO:0000256" key="1">
    <source>
        <dbReference type="SAM" id="MobiDB-lite"/>
    </source>
</evidence>
<dbReference type="InterPro" id="IPR036397">
    <property type="entry name" value="RNaseH_sf"/>
</dbReference>
<dbReference type="Proteomes" id="UP001151760">
    <property type="component" value="Unassembled WGS sequence"/>
</dbReference>
<comment type="caution">
    <text evidence="2">The sequence shown here is derived from an EMBL/GenBank/DDBJ whole genome shotgun (WGS) entry which is preliminary data.</text>
</comment>
<evidence type="ECO:0000313" key="2">
    <source>
        <dbReference type="EMBL" id="GJT87432.1"/>
    </source>
</evidence>
<feature type="compositionally biased region" description="Basic and acidic residues" evidence="1">
    <location>
        <begin position="30"/>
        <end position="41"/>
    </location>
</feature>
<reference evidence="2" key="2">
    <citation type="submission" date="2022-01" db="EMBL/GenBank/DDBJ databases">
        <authorList>
            <person name="Yamashiro T."/>
            <person name="Shiraishi A."/>
            <person name="Satake H."/>
            <person name="Nakayama K."/>
        </authorList>
    </citation>
    <scope>NUCLEOTIDE SEQUENCE</scope>
</reference>
<feature type="region of interest" description="Disordered" evidence="1">
    <location>
        <begin position="453"/>
        <end position="474"/>
    </location>
</feature>
<gene>
    <name evidence="2" type="ORF">Tco_1069149</name>
</gene>
<dbReference type="InterPro" id="IPR012337">
    <property type="entry name" value="RNaseH-like_sf"/>
</dbReference>
<feature type="compositionally biased region" description="Low complexity" evidence="1">
    <location>
        <begin position="418"/>
        <end position="438"/>
    </location>
</feature>
<organism evidence="2 3">
    <name type="scientific">Tanacetum coccineum</name>
    <dbReference type="NCBI Taxonomy" id="301880"/>
    <lineage>
        <taxon>Eukaryota</taxon>
        <taxon>Viridiplantae</taxon>
        <taxon>Streptophyta</taxon>
        <taxon>Embryophyta</taxon>
        <taxon>Tracheophyta</taxon>
        <taxon>Spermatophyta</taxon>
        <taxon>Magnoliopsida</taxon>
        <taxon>eudicotyledons</taxon>
        <taxon>Gunneridae</taxon>
        <taxon>Pentapetalae</taxon>
        <taxon>asterids</taxon>
        <taxon>campanulids</taxon>
        <taxon>Asterales</taxon>
        <taxon>Asteraceae</taxon>
        <taxon>Asteroideae</taxon>
        <taxon>Anthemideae</taxon>
        <taxon>Anthemidinae</taxon>
        <taxon>Tanacetum</taxon>
    </lineage>
</organism>
<keyword evidence="3" id="KW-1185">Reference proteome</keyword>
<feature type="compositionally biased region" description="Polar residues" evidence="1">
    <location>
        <begin position="401"/>
        <end position="410"/>
    </location>
</feature>
<evidence type="ECO:0000313" key="3">
    <source>
        <dbReference type="Proteomes" id="UP001151760"/>
    </source>
</evidence>
<protein>
    <submittedName>
        <fullName evidence="2">Ribonuclease H-like domain-containing protein</fullName>
    </submittedName>
</protein>
<feature type="compositionally biased region" description="Basic and acidic residues" evidence="1">
    <location>
        <begin position="1"/>
        <end position="15"/>
    </location>
</feature>
<dbReference type="Gene3D" id="3.30.420.10">
    <property type="entry name" value="Ribonuclease H-like superfamily/Ribonuclease H"/>
    <property type="match status" value="1"/>
</dbReference>
<name>A0ABQ5HJL4_9ASTR</name>
<dbReference type="SUPFAM" id="SSF53098">
    <property type="entry name" value="Ribonuclease H-like"/>
    <property type="match status" value="1"/>
</dbReference>
<reference evidence="2" key="1">
    <citation type="journal article" date="2022" name="Int. J. Mol. Sci.">
        <title>Draft Genome of Tanacetum Coccineum: Genomic Comparison of Closely Related Tanacetum-Family Plants.</title>
        <authorList>
            <person name="Yamashiro T."/>
            <person name="Shiraishi A."/>
            <person name="Nakayama K."/>
            <person name="Satake H."/>
        </authorList>
    </citation>
    <scope>NUCLEOTIDE SEQUENCE</scope>
</reference>
<dbReference type="EMBL" id="BQNB010019638">
    <property type="protein sequence ID" value="GJT87432.1"/>
    <property type="molecule type" value="Genomic_DNA"/>
</dbReference>